<comment type="similarity">
    <text evidence="1 6">Belongs to the sigma-70 factor family. ECF subfamily.</text>
</comment>
<feature type="domain" description="RNA polymerase sigma-70 region 2" evidence="8">
    <location>
        <begin position="58"/>
        <end position="120"/>
    </location>
</feature>
<keyword evidence="3 6" id="KW-0731">Sigma factor</keyword>
<evidence type="ECO:0000259" key="8">
    <source>
        <dbReference type="Pfam" id="PF04542"/>
    </source>
</evidence>
<dbReference type="SUPFAM" id="SSF88659">
    <property type="entry name" value="Sigma3 and sigma4 domains of RNA polymerase sigma factors"/>
    <property type="match status" value="1"/>
</dbReference>
<dbReference type="InterPro" id="IPR013324">
    <property type="entry name" value="RNA_pol_sigma_r3/r4-like"/>
</dbReference>
<dbReference type="Pfam" id="PF04542">
    <property type="entry name" value="Sigma70_r2"/>
    <property type="match status" value="1"/>
</dbReference>
<dbReference type="InterPro" id="IPR036388">
    <property type="entry name" value="WH-like_DNA-bd_sf"/>
</dbReference>
<comment type="caution">
    <text evidence="10">The sequence shown here is derived from an EMBL/GenBank/DDBJ whole genome shotgun (WGS) entry which is preliminary data.</text>
</comment>
<name>A0A538UDC6_UNCEI</name>
<evidence type="ECO:0000256" key="7">
    <source>
        <dbReference type="SAM" id="MobiDB-lite"/>
    </source>
</evidence>
<dbReference type="PANTHER" id="PTHR43133:SF51">
    <property type="entry name" value="RNA POLYMERASE SIGMA FACTOR"/>
    <property type="match status" value="1"/>
</dbReference>
<accession>A0A538UDC6</accession>
<protein>
    <recommendedName>
        <fullName evidence="6">RNA polymerase sigma factor</fullName>
    </recommendedName>
</protein>
<evidence type="ECO:0000256" key="6">
    <source>
        <dbReference type="RuleBase" id="RU000716"/>
    </source>
</evidence>
<sequence length="225" mass="24322">MKPREGIIPSKSVMGPEAGPLVAGGKAAPAAGGGEAQAEERELVRRAQAGDEEAFRLLVGRHGPRAHALALRILRSPSDAEEVAQDALVRAWRALPRFRGEAAFGSWLHRIVARRAFDRVAVLKARRAREADLEAAGDLPAAPVGPDPETQERARALDRLIAGLAEVPRMVVALYYLEDRSVAEVAKTLRMPENTVKTHLSRARASLRAAWLRETTTDPGEGAAR</sequence>
<dbReference type="InterPro" id="IPR000838">
    <property type="entry name" value="RNA_pol_sigma70_ECF_CS"/>
</dbReference>
<evidence type="ECO:0000256" key="2">
    <source>
        <dbReference type="ARBA" id="ARBA00023015"/>
    </source>
</evidence>
<evidence type="ECO:0000256" key="1">
    <source>
        <dbReference type="ARBA" id="ARBA00010641"/>
    </source>
</evidence>
<dbReference type="Proteomes" id="UP000319771">
    <property type="component" value="Unassembled WGS sequence"/>
</dbReference>
<dbReference type="Gene3D" id="1.10.1740.10">
    <property type="match status" value="1"/>
</dbReference>
<dbReference type="Pfam" id="PF08281">
    <property type="entry name" value="Sigma70_r4_2"/>
    <property type="match status" value="1"/>
</dbReference>
<dbReference type="InterPro" id="IPR039425">
    <property type="entry name" value="RNA_pol_sigma-70-like"/>
</dbReference>
<dbReference type="AlphaFoldDB" id="A0A538UDC6"/>
<evidence type="ECO:0000259" key="9">
    <source>
        <dbReference type="Pfam" id="PF08281"/>
    </source>
</evidence>
<keyword evidence="4 6" id="KW-0238">DNA-binding</keyword>
<dbReference type="InterPro" id="IPR014284">
    <property type="entry name" value="RNA_pol_sigma-70_dom"/>
</dbReference>
<keyword evidence="2 6" id="KW-0805">Transcription regulation</keyword>
<keyword evidence="5 6" id="KW-0804">Transcription</keyword>
<dbReference type="SUPFAM" id="SSF88946">
    <property type="entry name" value="Sigma2 domain of RNA polymerase sigma factors"/>
    <property type="match status" value="1"/>
</dbReference>
<proteinExistence type="inferred from homology"/>
<dbReference type="InterPro" id="IPR013249">
    <property type="entry name" value="RNA_pol_sigma70_r4_t2"/>
</dbReference>
<dbReference type="GO" id="GO:0003677">
    <property type="term" value="F:DNA binding"/>
    <property type="evidence" value="ECO:0007669"/>
    <property type="project" value="UniProtKB-KW"/>
</dbReference>
<evidence type="ECO:0000256" key="4">
    <source>
        <dbReference type="ARBA" id="ARBA00023125"/>
    </source>
</evidence>
<reference evidence="10 11" key="1">
    <citation type="journal article" date="2019" name="Nat. Microbiol.">
        <title>Mediterranean grassland soil C-N compound turnover is dependent on rainfall and depth, and is mediated by genomically divergent microorganisms.</title>
        <authorList>
            <person name="Diamond S."/>
            <person name="Andeer P.F."/>
            <person name="Li Z."/>
            <person name="Crits-Christoph A."/>
            <person name="Burstein D."/>
            <person name="Anantharaman K."/>
            <person name="Lane K.R."/>
            <person name="Thomas B.C."/>
            <person name="Pan C."/>
            <person name="Northen T.R."/>
            <person name="Banfield J.F."/>
        </authorList>
    </citation>
    <scope>NUCLEOTIDE SEQUENCE [LARGE SCALE GENOMIC DNA]</scope>
    <source>
        <strain evidence="10">WS_11</strain>
    </source>
</reference>
<dbReference type="PANTHER" id="PTHR43133">
    <property type="entry name" value="RNA POLYMERASE ECF-TYPE SIGMA FACTO"/>
    <property type="match status" value="1"/>
</dbReference>
<organism evidence="10 11">
    <name type="scientific">Eiseniibacteriota bacterium</name>
    <dbReference type="NCBI Taxonomy" id="2212470"/>
    <lineage>
        <taxon>Bacteria</taxon>
        <taxon>Candidatus Eiseniibacteriota</taxon>
    </lineage>
</organism>
<feature type="domain" description="RNA polymerase sigma factor 70 region 4 type 2" evidence="9">
    <location>
        <begin position="155"/>
        <end position="207"/>
    </location>
</feature>
<evidence type="ECO:0000256" key="5">
    <source>
        <dbReference type="ARBA" id="ARBA00023163"/>
    </source>
</evidence>
<feature type="region of interest" description="Disordered" evidence="7">
    <location>
        <begin position="1"/>
        <end position="37"/>
    </location>
</feature>
<dbReference type="Gene3D" id="1.10.10.10">
    <property type="entry name" value="Winged helix-like DNA-binding domain superfamily/Winged helix DNA-binding domain"/>
    <property type="match status" value="1"/>
</dbReference>
<dbReference type="PROSITE" id="PS01063">
    <property type="entry name" value="SIGMA70_ECF"/>
    <property type="match status" value="1"/>
</dbReference>
<dbReference type="InterPro" id="IPR013325">
    <property type="entry name" value="RNA_pol_sigma_r2"/>
</dbReference>
<feature type="compositionally biased region" description="Low complexity" evidence="7">
    <location>
        <begin position="18"/>
        <end position="30"/>
    </location>
</feature>
<evidence type="ECO:0000313" key="11">
    <source>
        <dbReference type="Proteomes" id="UP000319771"/>
    </source>
</evidence>
<evidence type="ECO:0000256" key="3">
    <source>
        <dbReference type="ARBA" id="ARBA00023082"/>
    </source>
</evidence>
<dbReference type="GO" id="GO:0006352">
    <property type="term" value="P:DNA-templated transcription initiation"/>
    <property type="evidence" value="ECO:0007669"/>
    <property type="project" value="InterPro"/>
</dbReference>
<evidence type="ECO:0000313" key="10">
    <source>
        <dbReference type="EMBL" id="TMQ73837.1"/>
    </source>
</evidence>
<gene>
    <name evidence="10" type="ORF">E6K81_02660</name>
</gene>
<dbReference type="GO" id="GO:0016987">
    <property type="term" value="F:sigma factor activity"/>
    <property type="evidence" value="ECO:0007669"/>
    <property type="project" value="UniProtKB-KW"/>
</dbReference>
<dbReference type="EMBL" id="VBPB01000039">
    <property type="protein sequence ID" value="TMQ73837.1"/>
    <property type="molecule type" value="Genomic_DNA"/>
</dbReference>
<dbReference type="NCBIfam" id="TIGR02937">
    <property type="entry name" value="sigma70-ECF"/>
    <property type="match status" value="1"/>
</dbReference>
<dbReference type="InterPro" id="IPR007627">
    <property type="entry name" value="RNA_pol_sigma70_r2"/>
</dbReference>